<gene>
    <name evidence="1" type="ORF">LCGC14_0606540</name>
</gene>
<protein>
    <submittedName>
        <fullName evidence="1">Uncharacterized protein</fullName>
    </submittedName>
</protein>
<comment type="caution">
    <text evidence="1">The sequence shown here is derived from an EMBL/GenBank/DDBJ whole genome shotgun (WGS) entry which is preliminary data.</text>
</comment>
<accession>A0A0F9RDT7</accession>
<organism evidence="1">
    <name type="scientific">marine sediment metagenome</name>
    <dbReference type="NCBI Taxonomy" id="412755"/>
    <lineage>
        <taxon>unclassified sequences</taxon>
        <taxon>metagenomes</taxon>
        <taxon>ecological metagenomes</taxon>
    </lineage>
</organism>
<name>A0A0F9RDT7_9ZZZZ</name>
<proteinExistence type="predicted"/>
<sequence>MPENIDDLRKDENLNEIESKIVEILSENKKLAYDLSELAELVLEWIPEQIKSPKDYFLIFIGSKTLNEVLDNLVKKQKINKISARGRIFYYLG</sequence>
<reference evidence="1" key="1">
    <citation type="journal article" date="2015" name="Nature">
        <title>Complex archaea that bridge the gap between prokaryotes and eukaryotes.</title>
        <authorList>
            <person name="Spang A."/>
            <person name="Saw J.H."/>
            <person name="Jorgensen S.L."/>
            <person name="Zaremba-Niedzwiedzka K."/>
            <person name="Martijn J."/>
            <person name="Lind A.E."/>
            <person name="van Eijk R."/>
            <person name="Schleper C."/>
            <person name="Guy L."/>
            <person name="Ettema T.J."/>
        </authorList>
    </citation>
    <scope>NUCLEOTIDE SEQUENCE</scope>
</reference>
<evidence type="ECO:0000313" key="1">
    <source>
        <dbReference type="EMBL" id="KKN53024.1"/>
    </source>
</evidence>
<dbReference type="EMBL" id="LAZR01000992">
    <property type="protein sequence ID" value="KKN53024.1"/>
    <property type="molecule type" value="Genomic_DNA"/>
</dbReference>
<dbReference type="AlphaFoldDB" id="A0A0F9RDT7"/>